<dbReference type="SMART" id="SM00245">
    <property type="entry name" value="TSPc"/>
    <property type="match status" value="1"/>
</dbReference>
<dbReference type="InterPro" id="IPR055210">
    <property type="entry name" value="CtpA/B_N"/>
</dbReference>
<dbReference type="InterPro" id="IPR036034">
    <property type="entry name" value="PDZ_sf"/>
</dbReference>
<dbReference type="SUPFAM" id="SSF52096">
    <property type="entry name" value="ClpP/crotonase"/>
    <property type="match status" value="1"/>
</dbReference>
<keyword evidence="9" id="KW-1185">Reference proteome</keyword>
<comment type="caution">
    <text evidence="8">The sequence shown here is derived from an EMBL/GenBank/DDBJ whole genome shotgun (WGS) entry which is preliminary data.</text>
</comment>
<comment type="similarity">
    <text evidence="1 5">Belongs to the peptidase S41A family.</text>
</comment>
<feature type="domain" description="PDZ" evidence="7">
    <location>
        <begin position="87"/>
        <end position="169"/>
    </location>
</feature>
<dbReference type="Gene3D" id="3.30.750.44">
    <property type="match status" value="1"/>
</dbReference>
<dbReference type="EMBL" id="JBHSAB010000029">
    <property type="protein sequence ID" value="MFC3909754.1"/>
    <property type="molecule type" value="Genomic_DNA"/>
</dbReference>
<dbReference type="PANTHER" id="PTHR32060:SF30">
    <property type="entry name" value="CARBOXY-TERMINAL PROCESSING PROTEASE CTPA"/>
    <property type="match status" value="1"/>
</dbReference>
<keyword evidence="4 5" id="KW-0720">Serine protease</keyword>
<feature type="region of interest" description="Disordered" evidence="6">
    <location>
        <begin position="395"/>
        <end position="414"/>
    </location>
</feature>
<dbReference type="Gene3D" id="2.30.42.10">
    <property type="match status" value="1"/>
</dbReference>
<proteinExistence type="inferred from homology"/>
<dbReference type="Pfam" id="PF22694">
    <property type="entry name" value="CtpB_N-like"/>
    <property type="match status" value="1"/>
</dbReference>
<evidence type="ECO:0000259" key="7">
    <source>
        <dbReference type="PROSITE" id="PS50106"/>
    </source>
</evidence>
<dbReference type="Proteomes" id="UP001595758">
    <property type="component" value="Unassembled WGS sequence"/>
</dbReference>
<evidence type="ECO:0000313" key="8">
    <source>
        <dbReference type="EMBL" id="MFC3909754.1"/>
    </source>
</evidence>
<evidence type="ECO:0000256" key="4">
    <source>
        <dbReference type="ARBA" id="ARBA00022825"/>
    </source>
</evidence>
<evidence type="ECO:0000256" key="6">
    <source>
        <dbReference type="SAM" id="MobiDB-lite"/>
    </source>
</evidence>
<dbReference type="Pfam" id="PF13180">
    <property type="entry name" value="PDZ_2"/>
    <property type="match status" value="1"/>
</dbReference>
<evidence type="ECO:0000256" key="1">
    <source>
        <dbReference type="ARBA" id="ARBA00009179"/>
    </source>
</evidence>
<evidence type="ECO:0000256" key="3">
    <source>
        <dbReference type="ARBA" id="ARBA00022801"/>
    </source>
</evidence>
<gene>
    <name evidence="8" type="ORF">ACFORL_11800</name>
</gene>
<name>A0ABV8CHF9_9GAMM</name>
<keyword evidence="2 5" id="KW-0645">Protease</keyword>
<dbReference type="Gene3D" id="3.90.226.10">
    <property type="entry name" value="2-enoyl-CoA Hydratase, Chain A, domain 1"/>
    <property type="match status" value="1"/>
</dbReference>
<dbReference type="PANTHER" id="PTHR32060">
    <property type="entry name" value="TAIL-SPECIFIC PROTEASE"/>
    <property type="match status" value="1"/>
</dbReference>
<dbReference type="InterPro" id="IPR001478">
    <property type="entry name" value="PDZ"/>
</dbReference>
<evidence type="ECO:0000256" key="5">
    <source>
        <dbReference type="RuleBase" id="RU004404"/>
    </source>
</evidence>
<protein>
    <submittedName>
        <fullName evidence="8">S41 family peptidase</fullName>
    </submittedName>
</protein>
<dbReference type="Pfam" id="PF03572">
    <property type="entry name" value="Peptidase_S41"/>
    <property type="match status" value="1"/>
</dbReference>
<dbReference type="InterPro" id="IPR005151">
    <property type="entry name" value="Tail-specific_protease"/>
</dbReference>
<accession>A0ABV8CHF9</accession>
<sequence>MSNRLFYQGIQIALVAGACYLPMKIIAGNNPNDEIPMEDVQRFSNALYQIKKNYVSSTKDAELFDNAIKGMVSSLDPHSTYLNEKELTELTTATSGNFAGLGIEITMENGVVKVITPLNDSPAYKAGIKAGDYIIKLGAQSVQGMTLDDAVSLMRGKPGSTIQLVVLRKGQDKPLNFNVVRETIQIKSVDSKLIDKHYGYVRLSQFQELTGKDMVKAIEALKQQSGGKLTGLVLDLRNNPGGLLDSAIEVADAFLDSKKSGAKEIIVYTKGRLPDSKYTATATPGDIMNHAPIVVLINSGSASASEIVAGALKDNKRAVTMGTRSFGKGSVQTVLPLDDKRAIKLTTALYYTPSGTSIQAKGITPDIVIEELKVSGQPKADKLGAEFSEASLSGHLANGNKADQNKGGEESSQADMQKIMQEDYQLYSALTVLKGLGMNQ</sequence>
<dbReference type="InterPro" id="IPR029045">
    <property type="entry name" value="ClpP/crotonase-like_dom_sf"/>
</dbReference>
<dbReference type="PROSITE" id="PS51257">
    <property type="entry name" value="PROKAR_LIPOPROTEIN"/>
    <property type="match status" value="1"/>
</dbReference>
<dbReference type="InterPro" id="IPR004447">
    <property type="entry name" value="Peptidase_S41A"/>
</dbReference>
<dbReference type="SUPFAM" id="SSF50156">
    <property type="entry name" value="PDZ domain-like"/>
    <property type="match status" value="1"/>
</dbReference>
<organism evidence="8 9">
    <name type="scientific">Legionella dresdenensis</name>
    <dbReference type="NCBI Taxonomy" id="450200"/>
    <lineage>
        <taxon>Bacteria</taxon>
        <taxon>Pseudomonadati</taxon>
        <taxon>Pseudomonadota</taxon>
        <taxon>Gammaproteobacteria</taxon>
        <taxon>Legionellales</taxon>
        <taxon>Legionellaceae</taxon>
        <taxon>Legionella</taxon>
    </lineage>
</organism>
<dbReference type="CDD" id="cd07560">
    <property type="entry name" value="Peptidase_S41_CPP"/>
    <property type="match status" value="1"/>
</dbReference>
<dbReference type="PROSITE" id="PS50106">
    <property type="entry name" value="PDZ"/>
    <property type="match status" value="1"/>
</dbReference>
<evidence type="ECO:0000256" key="2">
    <source>
        <dbReference type="ARBA" id="ARBA00022670"/>
    </source>
</evidence>
<keyword evidence="3 5" id="KW-0378">Hydrolase</keyword>
<evidence type="ECO:0000313" key="9">
    <source>
        <dbReference type="Proteomes" id="UP001595758"/>
    </source>
</evidence>
<dbReference type="SMART" id="SM00228">
    <property type="entry name" value="PDZ"/>
    <property type="match status" value="1"/>
</dbReference>
<dbReference type="CDD" id="cd06782">
    <property type="entry name" value="cpPDZ_CPP-like"/>
    <property type="match status" value="1"/>
</dbReference>
<dbReference type="RefSeq" id="WP_382344272.1">
    <property type="nucleotide sequence ID" value="NZ_JBHSAB010000029.1"/>
</dbReference>
<dbReference type="NCBIfam" id="TIGR00225">
    <property type="entry name" value="prc"/>
    <property type="match status" value="1"/>
</dbReference>
<reference evidence="9" key="1">
    <citation type="journal article" date="2019" name="Int. J. Syst. Evol. Microbiol.">
        <title>The Global Catalogue of Microorganisms (GCM) 10K type strain sequencing project: providing services to taxonomists for standard genome sequencing and annotation.</title>
        <authorList>
            <consortium name="The Broad Institute Genomics Platform"/>
            <consortium name="The Broad Institute Genome Sequencing Center for Infectious Disease"/>
            <person name="Wu L."/>
            <person name="Ma J."/>
        </authorList>
    </citation>
    <scope>NUCLEOTIDE SEQUENCE [LARGE SCALE GENOMIC DNA]</scope>
    <source>
        <strain evidence="9">CCUG 59858</strain>
    </source>
</reference>